<keyword evidence="3" id="KW-1185">Reference proteome</keyword>
<reference evidence="2" key="1">
    <citation type="submission" date="2022-12" db="EMBL/GenBank/DDBJ databases">
        <title>Chromosome-level genome assembly of the bean flower thrips Megalurothrips usitatus.</title>
        <authorList>
            <person name="Ma L."/>
            <person name="Liu Q."/>
            <person name="Li H."/>
            <person name="Cai W."/>
        </authorList>
    </citation>
    <scope>NUCLEOTIDE SEQUENCE</scope>
    <source>
        <strain evidence="2">Cailab_2022a</strain>
    </source>
</reference>
<dbReference type="InterPro" id="IPR041677">
    <property type="entry name" value="DNA2/NAM7_AAA_11"/>
</dbReference>
<dbReference type="PANTHER" id="PTHR10887">
    <property type="entry name" value="DNA2/NAM7 HELICASE FAMILY"/>
    <property type="match status" value="1"/>
</dbReference>
<dbReference type="GO" id="GO:0004386">
    <property type="term" value="F:helicase activity"/>
    <property type="evidence" value="ECO:0007669"/>
    <property type="project" value="InterPro"/>
</dbReference>
<gene>
    <name evidence="2" type="ORF">ONE63_007570</name>
</gene>
<dbReference type="AlphaFoldDB" id="A0AAV7XQK7"/>
<sequence length="199" mass="22573">MKSTTWPSANVLNVNDSQLIALKKALSQRLVLIQGPPGTGKTYLGCKVAKALLENRPVWNRLGNQPMLLMCQTNHALDQFMELLLPVSKKVIRIGNQSKSDLLAPFNIREWVRKSRSRSSRHTDALKQEMELKRLALDIQKCQLEMMKVSSHGVLDLETLVNMEVIDQKSSVCFVNSENFLLWLEDARKCQVSCSLHSK</sequence>
<dbReference type="InterPro" id="IPR027417">
    <property type="entry name" value="P-loop_NTPase"/>
</dbReference>
<name>A0AAV7XQK7_9NEOP</name>
<dbReference type="Proteomes" id="UP001075354">
    <property type="component" value="Chromosome 5"/>
</dbReference>
<evidence type="ECO:0000313" key="2">
    <source>
        <dbReference type="EMBL" id="KAJ1527607.1"/>
    </source>
</evidence>
<protein>
    <recommendedName>
        <fullName evidence="1">DNA2/NAM7 helicase helicase domain-containing protein</fullName>
    </recommendedName>
</protein>
<dbReference type="SUPFAM" id="SSF52540">
    <property type="entry name" value="P-loop containing nucleoside triphosphate hydrolases"/>
    <property type="match status" value="1"/>
</dbReference>
<comment type="caution">
    <text evidence="2">The sequence shown here is derived from an EMBL/GenBank/DDBJ whole genome shotgun (WGS) entry which is preliminary data.</text>
</comment>
<organism evidence="2 3">
    <name type="scientific">Megalurothrips usitatus</name>
    <name type="common">bean blossom thrips</name>
    <dbReference type="NCBI Taxonomy" id="439358"/>
    <lineage>
        <taxon>Eukaryota</taxon>
        <taxon>Metazoa</taxon>
        <taxon>Ecdysozoa</taxon>
        <taxon>Arthropoda</taxon>
        <taxon>Hexapoda</taxon>
        <taxon>Insecta</taxon>
        <taxon>Pterygota</taxon>
        <taxon>Neoptera</taxon>
        <taxon>Paraneoptera</taxon>
        <taxon>Thysanoptera</taxon>
        <taxon>Terebrantia</taxon>
        <taxon>Thripoidea</taxon>
        <taxon>Thripidae</taxon>
        <taxon>Megalurothrips</taxon>
    </lineage>
</organism>
<evidence type="ECO:0000259" key="1">
    <source>
        <dbReference type="Pfam" id="PF13086"/>
    </source>
</evidence>
<dbReference type="EMBL" id="JAPTSV010000005">
    <property type="protein sequence ID" value="KAJ1527607.1"/>
    <property type="molecule type" value="Genomic_DNA"/>
</dbReference>
<dbReference type="InterPro" id="IPR045055">
    <property type="entry name" value="DNA2/NAM7-like"/>
</dbReference>
<accession>A0AAV7XQK7</accession>
<proteinExistence type="predicted"/>
<dbReference type="GO" id="GO:0031380">
    <property type="term" value="C:nuclear RNA-directed RNA polymerase complex"/>
    <property type="evidence" value="ECO:0007669"/>
    <property type="project" value="TreeGrafter"/>
</dbReference>
<dbReference type="PANTHER" id="PTHR10887:SF341">
    <property type="entry name" value="NFX1-TYPE ZINC FINGER-CONTAINING PROTEIN 1"/>
    <property type="match status" value="1"/>
</dbReference>
<dbReference type="Pfam" id="PF13086">
    <property type="entry name" value="AAA_11"/>
    <property type="match status" value="1"/>
</dbReference>
<feature type="domain" description="DNA2/NAM7 helicase helicase" evidence="1">
    <location>
        <begin position="14"/>
        <end position="131"/>
    </location>
</feature>
<evidence type="ECO:0000313" key="3">
    <source>
        <dbReference type="Proteomes" id="UP001075354"/>
    </source>
</evidence>
<dbReference type="Gene3D" id="3.40.50.300">
    <property type="entry name" value="P-loop containing nucleotide triphosphate hydrolases"/>
    <property type="match status" value="1"/>
</dbReference>
<dbReference type="GO" id="GO:0031048">
    <property type="term" value="P:regulatory ncRNA-mediated heterochromatin formation"/>
    <property type="evidence" value="ECO:0007669"/>
    <property type="project" value="TreeGrafter"/>
</dbReference>